<dbReference type="EMBL" id="OX459945">
    <property type="protein sequence ID" value="CAI9179844.1"/>
    <property type="molecule type" value="Genomic_DNA"/>
</dbReference>
<name>A0ABN9A1G3_RANTA</name>
<reference evidence="2" key="1">
    <citation type="submission" date="2023-04" db="EMBL/GenBank/DDBJ databases">
        <authorList>
            <consortium name="ELIXIR-Norway"/>
        </authorList>
    </citation>
    <scope>NUCLEOTIDE SEQUENCE [LARGE SCALE GENOMIC DNA]</scope>
</reference>
<feature type="region of interest" description="Disordered" evidence="1">
    <location>
        <begin position="64"/>
        <end position="84"/>
    </location>
</feature>
<gene>
    <name evidence="2" type="ORF">MRATA1EN1_LOCUS28806</name>
</gene>
<dbReference type="Proteomes" id="UP001176941">
    <property type="component" value="Chromosome 9"/>
</dbReference>
<evidence type="ECO:0000256" key="1">
    <source>
        <dbReference type="SAM" id="MobiDB-lite"/>
    </source>
</evidence>
<protein>
    <submittedName>
        <fullName evidence="2">Uncharacterized protein</fullName>
    </submittedName>
</protein>
<evidence type="ECO:0000313" key="2">
    <source>
        <dbReference type="EMBL" id="CAI9179844.1"/>
    </source>
</evidence>
<keyword evidence="3" id="KW-1185">Reference proteome</keyword>
<proteinExistence type="predicted"/>
<accession>A0ABN9A1G3</accession>
<evidence type="ECO:0000313" key="3">
    <source>
        <dbReference type="Proteomes" id="UP001176941"/>
    </source>
</evidence>
<organism evidence="2 3">
    <name type="scientific">Rangifer tarandus platyrhynchus</name>
    <name type="common">Svalbard reindeer</name>
    <dbReference type="NCBI Taxonomy" id="3082113"/>
    <lineage>
        <taxon>Eukaryota</taxon>
        <taxon>Metazoa</taxon>
        <taxon>Chordata</taxon>
        <taxon>Craniata</taxon>
        <taxon>Vertebrata</taxon>
        <taxon>Euteleostomi</taxon>
        <taxon>Mammalia</taxon>
        <taxon>Eutheria</taxon>
        <taxon>Laurasiatheria</taxon>
        <taxon>Artiodactyla</taxon>
        <taxon>Ruminantia</taxon>
        <taxon>Pecora</taxon>
        <taxon>Cervidae</taxon>
        <taxon>Odocoileinae</taxon>
        <taxon>Rangifer</taxon>
    </lineage>
</organism>
<sequence length="111" mass="12545">MNKVMMVTVCKPSSWEAQEANFITGWNIHGSVARGEAWSLFRYIEGLPWWLRGKESVCQEKDVGSIPGWRRSPGGGNGNPLRNSCLENPTDRGAWWATVYGFAKSWTQPRD</sequence>